<dbReference type="OrthoDB" id="9813368at2"/>
<keyword evidence="8" id="KW-1185">Reference proteome</keyword>
<protein>
    <submittedName>
        <fullName evidence="7">Cell wall-associated NlpC family hydrolase</fullName>
    </submittedName>
</protein>
<evidence type="ECO:0000313" key="7">
    <source>
        <dbReference type="EMBL" id="PWK16032.1"/>
    </source>
</evidence>
<keyword evidence="4" id="KW-0788">Thiol protease</keyword>
<comment type="caution">
    <text evidence="7">The sequence shown here is derived from an EMBL/GenBank/DDBJ whole genome shotgun (WGS) entry which is preliminary data.</text>
</comment>
<keyword evidence="2" id="KW-0645">Protease</keyword>
<dbReference type="SUPFAM" id="SSF54001">
    <property type="entry name" value="Cysteine proteinases"/>
    <property type="match status" value="1"/>
</dbReference>
<dbReference type="InterPro" id="IPR051202">
    <property type="entry name" value="Peptidase_C40"/>
</dbReference>
<evidence type="ECO:0000256" key="3">
    <source>
        <dbReference type="ARBA" id="ARBA00022801"/>
    </source>
</evidence>
<evidence type="ECO:0000256" key="1">
    <source>
        <dbReference type="ARBA" id="ARBA00007074"/>
    </source>
</evidence>
<dbReference type="InterPro" id="IPR036365">
    <property type="entry name" value="PGBD-like_sf"/>
</dbReference>
<feature type="signal peptide" evidence="5">
    <location>
        <begin position="1"/>
        <end position="27"/>
    </location>
</feature>
<name>A0A316DEP6_9BACL</name>
<dbReference type="PANTHER" id="PTHR47053:SF1">
    <property type="entry name" value="MUREIN DD-ENDOPEPTIDASE MEPH-RELATED"/>
    <property type="match status" value="1"/>
</dbReference>
<comment type="similarity">
    <text evidence="1">Belongs to the peptidase C40 family.</text>
</comment>
<evidence type="ECO:0000259" key="6">
    <source>
        <dbReference type="PROSITE" id="PS51935"/>
    </source>
</evidence>
<keyword evidence="5" id="KW-0732">Signal</keyword>
<dbReference type="InterPro" id="IPR036366">
    <property type="entry name" value="PGBDSf"/>
</dbReference>
<evidence type="ECO:0000256" key="4">
    <source>
        <dbReference type="ARBA" id="ARBA00022807"/>
    </source>
</evidence>
<dbReference type="Pfam" id="PF01471">
    <property type="entry name" value="PG_binding_1"/>
    <property type="match status" value="1"/>
</dbReference>
<dbReference type="Gene3D" id="3.90.1720.10">
    <property type="entry name" value="endopeptidase domain like (from Nostoc punctiforme)"/>
    <property type="match status" value="1"/>
</dbReference>
<dbReference type="EMBL" id="QGGL01000002">
    <property type="protein sequence ID" value="PWK16032.1"/>
    <property type="molecule type" value="Genomic_DNA"/>
</dbReference>
<evidence type="ECO:0000256" key="5">
    <source>
        <dbReference type="SAM" id="SignalP"/>
    </source>
</evidence>
<feature type="domain" description="NlpC/P60" evidence="6">
    <location>
        <begin position="112"/>
        <end position="231"/>
    </location>
</feature>
<sequence>MKRIVQAFLIAATVFVAPSLSISHAHAAVSYGQTNVLTIGSSGSDVQQLQADLRLLGYFTYSQNTGYYGEITADAVKAFQHDHDIEINGKVGVQTGPAIQAEAAKVRAAKGSTAGGKIVDTAETYIGTPYAWGGRSAAGFDCSGFVGFVMSQYEIDVPRTAADMFASGGSVDGLKAGDLVFFTTYGEGATHVGIYVGNDQFISATSSHGVKIDSLHDGYWGPRYLGARSYL</sequence>
<gene>
    <name evidence="7" type="ORF">C7459_102278</name>
</gene>
<keyword evidence="3 7" id="KW-0378">Hydrolase</keyword>
<accession>A0A316DEP6</accession>
<dbReference type="Gene3D" id="1.10.101.10">
    <property type="entry name" value="PGBD-like superfamily/PGBD"/>
    <property type="match status" value="1"/>
</dbReference>
<dbReference type="PANTHER" id="PTHR47053">
    <property type="entry name" value="MUREIN DD-ENDOPEPTIDASE MEPH-RELATED"/>
    <property type="match status" value="1"/>
</dbReference>
<dbReference type="GO" id="GO:0008234">
    <property type="term" value="F:cysteine-type peptidase activity"/>
    <property type="evidence" value="ECO:0007669"/>
    <property type="project" value="UniProtKB-KW"/>
</dbReference>
<dbReference type="SUPFAM" id="SSF47090">
    <property type="entry name" value="PGBD-like"/>
    <property type="match status" value="1"/>
</dbReference>
<feature type="chain" id="PRO_5016428866" evidence="5">
    <location>
        <begin position="28"/>
        <end position="231"/>
    </location>
</feature>
<dbReference type="InterPro" id="IPR002477">
    <property type="entry name" value="Peptidoglycan-bd-like"/>
</dbReference>
<proteinExistence type="inferred from homology"/>
<dbReference type="Pfam" id="PF00877">
    <property type="entry name" value="NLPC_P60"/>
    <property type="match status" value="1"/>
</dbReference>
<dbReference type="InterPro" id="IPR038765">
    <property type="entry name" value="Papain-like_cys_pep_sf"/>
</dbReference>
<reference evidence="7 8" key="1">
    <citation type="submission" date="2018-05" db="EMBL/GenBank/DDBJ databases">
        <title>Genomic Encyclopedia of Type Strains, Phase IV (KMG-IV): sequencing the most valuable type-strain genomes for metagenomic binning, comparative biology and taxonomic classification.</title>
        <authorList>
            <person name="Goeker M."/>
        </authorList>
    </citation>
    <scope>NUCLEOTIDE SEQUENCE [LARGE SCALE GENOMIC DNA]</scope>
    <source>
        <strain evidence="7 8">DSM 18773</strain>
    </source>
</reference>
<evidence type="ECO:0000313" key="8">
    <source>
        <dbReference type="Proteomes" id="UP000245634"/>
    </source>
</evidence>
<evidence type="ECO:0000256" key="2">
    <source>
        <dbReference type="ARBA" id="ARBA00022670"/>
    </source>
</evidence>
<dbReference type="Proteomes" id="UP000245634">
    <property type="component" value="Unassembled WGS sequence"/>
</dbReference>
<dbReference type="PROSITE" id="PS51935">
    <property type="entry name" value="NLPC_P60"/>
    <property type="match status" value="1"/>
</dbReference>
<dbReference type="InterPro" id="IPR000064">
    <property type="entry name" value="NLP_P60_dom"/>
</dbReference>
<dbReference type="AlphaFoldDB" id="A0A316DEP6"/>
<dbReference type="RefSeq" id="WP_109686431.1">
    <property type="nucleotide sequence ID" value="NZ_QGGL01000002.1"/>
</dbReference>
<organism evidence="7 8">
    <name type="scientific">Tumebacillus permanentifrigoris</name>
    <dbReference type="NCBI Taxonomy" id="378543"/>
    <lineage>
        <taxon>Bacteria</taxon>
        <taxon>Bacillati</taxon>
        <taxon>Bacillota</taxon>
        <taxon>Bacilli</taxon>
        <taxon>Bacillales</taxon>
        <taxon>Alicyclobacillaceae</taxon>
        <taxon>Tumebacillus</taxon>
    </lineage>
</organism>
<dbReference type="GO" id="GO:0006508">
    <property type="term" value="P:proteolysis"/>
    <property type="evidence" value="ECO:0007669"/>
    <property type="project" value="UniProtKB-KW"/>
</dbReference>